<feature type="compositionally biased region" description="Pro residues" evidence="1">
    <location>
        <begin position="21"/>
        <end position="37"/>
    </location>
</feature>
<dbReference type="Proteomes" id="UP000327013">
    <property type="component" value="Unassembled WGS sequence"/>
</dbReference>
<evidence type="ECO:0000313" key="2">
    <source>
        <dbReference type="EMBL" id="KAB8360858.1"/>
    </source>
</evidence>
<reference evidence="2 3" key="1">
    <citation type="submission" date="2019-06" db="EMBL/GenBank/DDBJ databases">
        <title>A chromosomal-level reference genome of Carpinus fangiana (Coryloideae, Betulaceae).</title>
        <authorList>
            <person name="Yang X."/>
            <person name="Wang Z."/>
            <person name="Zhang L."/>
            <person name="Hao G."/>
            <person name="Liu J."/>
            <person name="Yang Y."/>
        </authorList>
    </citation>
    <scope>NUCLEOTIDE SEQUENCE [LARGE SCALE GENOMIC DNA]</scope>
    <source>
        <strain evidence="2">Cfa_2016G</strain>
        <tissue evidence="2">Leaf</tissue>
    </source>
</reference>
<feature type="compositionally biased region" description="Polar residues" evidence="1">
    <location>
        <begin position="1"/>
        <end position="17"/>
    </location>
</feature>
<feature type="compositionally biased region" description="Low complexity" evidence="1">
    <location>
        <begin position="38"/>
        <end position="50"/>
    </location>
</feature>
<sequence length="327" mass="36422">MSYHTAQDSPILTQASLTALPPSPNPSRAPRPRPPPLDLTTATPLAFLTPNQVSARRGTNRARSGTPGSRTACATGASLKHSNHHYQRHNGLQLPSGIENIDPMISPPSSHDPSYDKAESGRLHYPNQALSSISQDLQVSDYAQMHRHDADNEKSPLLHASLGSASPIYDESSISSPLMTPKQYFRLRPRERTDGADSALLAIETPTNPRVLEPVAQGTLVRPRWSLWTHLRRMVEQWFTIVEWWVNTWVEWTVEWMVQRFSSTEPAFHFGSEGPRDQDDGLIYPIGTFSTDWMELEDEREDNRGGVVQAGGLSGRFLDVIIGNDAD</sequence>
<name>A0A5N6KYF6_9ROSI</name>
<evidence type="ECO:0000313" key="3">
    <source>
        <dbReference type="Proteomes" id="UP000327013"/>
    </source>
</evidence>
<comment type="caution">
    <text evidence="2">The sequence shown here is derived from an EMBL/GenBank/DDBJ whole genome shotgun (WGS) entry which is preliminary data.</text>
</comment>
<keyword evidence="3" id="KW-1185">Reference proteome</keyword>
<accession>A0A5N6KYF6</accession>
<feature type="region of interest" description="Disordered" evidence="1">
    <location>
        <begin position="1"/>
        <end position="120"/>
    </location>
</feature>
<gene>
    <name evidence="2" type="ORF">FH972_024592</name>
</gene>
<protein>
    <submittedName>
        <fullName evidence="2">Uncharacterized protein</fullName>
    </submittedName>
</protein>
<evidence type="ECO:0000256" key="1">
    <source>
        <dbReference type="SAM" id="MobiDB-lite"/>
    </source>
</evidence>
<dbReference type="AlphaFoldDB" id="A0A5N6KYF6"/>
<dbReference type="EMBL" id="VIBQ01000017">
    <property type="protein sequence ID" value="KAB8360858.1"/>
    <property type="molecule type" value="Genomic_DNA"/>
</dbReference>
<proteinExistence type="predicted"/>
<organism evidence="2 3">
    <name type="scientific">Carpinus fangiana</name>
    <dbReference type="NCBI Taxonomy" id="176857"/>
    <lineage>
        <taxon>Eukaryota</taxon>
        <taxon>Viridiplantae</taxon>
        <taxon>Streptophyta</taxon>
        <taxon>Embryophyta</taxon>
        <taxon>Tracheophyta</taxon>
        <taxon>Spermatophyta</taxon>
        <taxon>Magnoliopsida</taxon>
        <taxon>eudicotyledons</taxon>
        <taxon>Gunneridae</taxon>
        <taxon>Pentapetalae</taxon>
        <taxon>rosids</taxon>
        <taxon>fabids</taxon>
        <taxon>Fagales</taxon>
        <taxon>Betulaceae</taxon>
        <taxon>Carpinus</taxon>
    </lineage>
</organism>